<dbReference type="InterPro" id="IPR027304">
    <property type="entry name" value="Trigger_fact/SurA_dom_sf"/>
</dbReference>
<organism evidence="3 4">
    <name type="scientific">Paracoccus liaowanqingii</name>
    <dbReference type="NCBI Taxonomy" id="2560053"/>
    <lineage>
        <taxon>Bacteria</taxon>
        <taxon>Pseudomonadati</taxon>
        <taxon>Pseudomonadota</taxon>
        <taxon>Alphaproteobacteria</taxon>
        <taxon>Rhodobacterales</taxon>
        <taxon>Paracoccaceae</taxon>
        <taxon>Paracoccus</taxon>
    </lineage>
</organism>
<protein>
    <recommendedName>
        <fullName evidence="5">Peptidylprolyl isomerase</fullName>
    </recommendedName>
</protein>
<reference evidence="3 4" key="1">
    <citation type="submission" date="2019-03" db="EMBL/GenBank/DDBJ databases">
        <authorList>
            <person name="Li J."/>
        </authorList>
    </citation>
    <scope>NUCLEOTIDE SEQUENCE [LARGE SCALE GENOMIC DNA]</scope>
    <source>
        <strain evidence="3 4">3058</strain>
    </source>
</reference>
<feature type="compositionally biased region" description="Low complexity" evidence="1">
    <location>
        <begin position="265"/>
        <end position="311"/>
    </location>
</feature>
<dbReference type="Gene3D" id="1.10.8.1040">
    <property type="match status" value="1"/>
</dbReference>
<dbReference type="EMBL" id="SRPG01000345">
    <property type="protein sequence ID" value="TGN43640.1"/>
    <property type="molecule type" value="Genomic_DNA"/>
</dbReference>
<dbReference type="RefSeq" id="WP_135819111.1">
    <property type="nucleotide sequence ID" value="NZ_SRPG01000345.1"/>
</dbReference>
<dbReference type="Proteomes" id="UP000297972">
    <property type="component" value="Unassembled WGS sequence"/>
</dbReference>
<evidence type="ECO:0000313" key="3">
    <source>
        <dbReference type="EMBL" id="TGN43640.1"/>
    </source>
</evidence>
<dbReference type="SUPFAM" id="SSF109998">
    <property type="entry name" value="Triger factor/SurA peptide-binding domain-like"/>
    <property type="match status" value="1"/>
</dbReference>
<proteinExistence type="predicted"/>
<feature type="chain" id="PRO_5021434934" description="Peptidylprolyl isomerase" evidence="2">
    <location>
        <begin position="28"/>
        <end position="423"/>
    </location>
</feature>
<evidence type="ECO:0008006" key="5">
    <source>
        <dbReference type="Google" id="ProtNLM"/>
    </source>
</evidence>
<name>A0A4Z1CD99_9RHOB</name>
<keyword evidence="2" id="KW-0732">Signal</keyword>
<comment type="caution">
    <text evidence="3">The sequence shown here is derived from an EMBL/GenBank/DDBJ whole genome shotgun (WGS) entry which is preliminary data.</text>
</comment>
<gene>
    <name evidence="3" type="ORF">E4L95_20445</name>
</gene>
<evidence type="ECO:0000256" key="1">
    <source>
        <dbReference type="SAM" id="MobiDB-lite"/>
    </source>
</evidence>
<evidence type="ECO:0000256" key="2">
    <source>
        <dbReference type="SAM" id="SignalP"/>
    </source>
</evidence>
<feature type="compositionally biased region" description="Polar residues" evidence="1">
    <location>
        <begin position="29"/>
        <end position="56"/>
    </location>
</feature>
<feature type="region of interest" description="Disordered" evidence="1">
    <location>
        <begin position="29"/>
        <end position="84"/>
    </location>
</feature>
<sequence length="423" mass="43088">MTTASRLSSTAVAAALFLPLAFGPVWAQDAQTGGQPDSGTAVQGQGTGHSPSTGQTQDSGQNQHSGQQQGQQQPGDSADDMSGGAQADTLVATVGGTEIRGSDLMTVIGALPPQLQSQSPQMLVPIALEQLIMRELIVEKARSENLAEDPEVTELVSGAMQVAEEDALVQVWLERELAKSVTDEAVQQSYDDAQAQGQQDLPPLEDLRPQIEQHLRSQAVEDLRIQLREGADIVLYDATGRPLVETDQGTQTSDASNQAGGGNTSSGTSGSNNGASSDSSGSSSGSGSGTDEATSSNASSSDAAKSQAEQAGMQDVEAMLGTTILKGKSATNADVYMIVGPSGELLAVAGPLPGQSGGSSQSASDGQGSAATAPEAGEPAQGGFMATQAQPATPNMWDPAAVEQAMRQLELGQRGAVGEVDNP</sequence>
<accession>A0A4Z1CD99</accession>
<feature type="compositionally biased region" description="Low complexity" evidence="1">
    <location>
        <begin position="57"/>
        <end position="76"/>
    </location>
</feature>
<evidence type="ECO:0000313" key="4">
    <source>
        <dbReference type="Proteomes" id="UP000297972"/>
    </source>
</evidence>
<feature type="compositionally biased region" description="Polar residues" evidence="1">
    <location>
        <begin position="185"/>
        <end position="199"/>
    </location>
</feature>
<keyword evidence="4" id="KW-1185">Reference proteome</keyword>
<feature type="region of interest" description="Disordered" evidence="1">
    <location>
        <begin position="349"/>
        <end position="394"/>
    </location>
</feature>
<feature type="signal peptide" evidence="2">
    <location>
        <begin position="1"/>
        <end position="27"/>
    </location>
</feature>
<dbReference type="OrthoDB" id="7872488at2"/>
<feature type="region of interest" description="Disordered" evidence="1">
    <location>
        <begin position="244"/>
        <end position="311"/>
    </location>
</feature>
<dbReference type="AlphaFoldDB" id="A0A4Z1CD99"/>
<feature type="region of interest" description="Disordered" evidence="1">
    <location>
        <begin position="184"/>
        <end position="203"/>
    </location>
</feature>
<feature type="compositionally biased region" description="Low complexity" evidence="1">
    <location>
        <begin position="358"/>
        <end position="371"/>
    </location>
</feature>